<feature type="compositionally biased region" description="Basic and acidic residues" evidence="1">
    <location>
        <begin position="8"/>
        <end position="28"/>
    </location>
</feature>
<protein>
    <submittedName>
        <fullName evidence="2">Basic proline-rich protein-like</fullName>
    </submittedName>
</protein>
<accession>A0AAX6HKX3</accession>
<dbReference type="AlphaFoldDB" id="A0AAX6HKX3"/>
<evidence type="ECO:0000313" key="2">
    <source>
        <dbReference type="EMBL" id="KAJ6841403.1"/>
    </source>
</evidence>
<comment type="caution">
    <text evidence="2">The sequence shown here is derived from an EMBL/GenBank/DDBJ whole genome shotgun (WGS) entry which is preliminary data.</text>
</comment>
<dbReference type="EMBL" id="JANAVB010008610">
    <property type="protein sequence ID" value="KAJ6841403.1"/>
    <property type="molecule type" value="Genomic_DNA"/>
</dbReference>
<reference evidence="2" key="1">
    <citation type="journal article" date="2023" name="GigaByte">
        <title>Genome assembly of the bearded iris, Iris pallida Lam.</title>
        <authorList>
            <person name="Bruccoleri R.E."/>
            <person name="Oakeley E.J."/>
            <person name="Faust A.M.E."/>
            <person name="Altorfer M."/>
            <person name="Dessus-Babus S."/>
            <person name="Burckhardt D."/>
            <person name="Oertli M."/>
            <person name="Naumann U."/>
            <person name="Petersen F."/>
            <person name="Wong J."/>
        </authorList>
    </citation>
    <scope>NUCLEOTIDE SEQUENCE</scope>
    <source>
        <strain evidence="2">GSM-AAB239-AS_SAM_17_03QT</strain>
    </source>
</reference>
<sequence>MVGVRWRGRCDSGSKETPRGLPGHRDLTARHGPSSGAWMLYFGGFERCISAGMGAAAAVPAAEDHGHRVGLKAEVRGRWWWRGERVAVEMTAEKDLVEVRVPDGCGRCGHADG</sequence>
<gene>
    <name evidence="2" type="ORF">M6B38_307100</name>
</gene>
<reference evidence="2" key="2">
    <citation type="submission" date="2023-04" db="EMBL/GenBank/DDBJ databases">
        <authorList>
            <person name="Bruccoleri R.E."/>
            <person name="Oakeley E.J."/>
            <person name="Faust A.-M."/>
            <person name="Dessus-Babus S."/>
            <person name="Altorfer M."/>
            <person name="Burckhardt D."/>
            <person name="Oertli M."/>
            <person name="Naumann U."/>
            <person name="Petersen F."/>
            <person name="Wong J."/>
        </authorList>
    </citation>
    <scope>NUCLEOTIDE SEQUENCE</scope>
    <source>
        <strain evidence="2">GSM-AAB239-AS_SAM_17_03QT</strain>
        <tissue evidence="2">Leaf</tissue>
    </source>
</reference>
<evidence type="ECO:0000313" key="3">
    <source>
        <dbReference type="Proteomes" id="UP001140949"/>
    </source>
</evidence>
<proteinExistence type="predicted"/>
<dbReference type="Proteomes" id="UP001140949">
    <property type="component" value="Unassembled WGS sequence"/>
</dbReference>
<evidence type="ECO:0000256" key="1">
    <source>
        <dbReference type="SAM" id="MobiDB-lite"/>
    </source>
</evidence>
<name>A0AAX6HKX3_IRIPA</name>
<feature type="region of interest" description="Disordered" evidence="1">
    <location>
        <begin position="1"/>
        <end position="28"/>
    </location>
</feature>
<organism evidence="2 3">
    <name type="scientific">Iris pallida</name>
    <name type="common">Sweet iris</name>
    <dbReference type="NCBI Taxonomy" id="29817"/>
    <lineage>
        <taxon>Eukaryota</taxon>
        <taxon>Viridiplantae</taxon>
        <taxon>Streptophyta</taxon>
        <taxon>Embryophyta</taxon>
        <taxon>Tracheophyta</taxon>
        <taxon>Spermatophyta</taxon>
        <taxon>Magnoliopsida</taxon>
        <taxon>Liliopsida</taxon>
        <taxon>Asparagales</taxon>
        <taxon>Iridaceae</taxon>
        <taxon>Iridoideae</taxon>
        <taxon>Irideae</taxon>
        <taxon>Iris</taxon>
    </lineage>
</organism>
<keyword evidence="3" id="KW-1185">Reference proteome</keyword>